<sequence>MKLEVKATNSPPPSSVLQHAWERQSTYGKNAKASQSRFFCLRIGILVLSVLATLLAVTHSVIGEILGNSHAAIKVIHLFLLLVPIILSVLLAGAVKFDKGNNWILLRGSAELLKKEIYCYRARVGNYSDLNSRDALLANKVKLISQRLKGTPIHYTSLSPYEGEVLSKNNLFNLFKGKGNKPQEEHNKNDDKFSDLTATNYLKWRLEDQFNWYRKKTRQLDKQLHYFQWGVYILGGIGTFLVAVKQEIWVAVSTVLAAVFSSFLEIKRVEATLIAYNQAADDLYDISTWWSSLSDQAKLDNFELLVLKTETTIQSENAGWVQEMNDALTELYGETKKLDTESSHEFKG</sequence>
<gene>
    <name evidence="3" type="ORF">F6J89_09770</name>
</gene>
<keyword evidence="1" id="KW-1133">Transmembrane helix</keyword>
<proteinExistence type="predicted"/>
<feature type="domain" description="SMODS and SLOG-associating 2TM effector" evidence="2">
    <location>
        <begin position="201"/>
        <end position="320"/>
    </location>
</feature>
<name>A0A6B3N8V2_9CYAN</name>
<dbReference type="AlphaFoldDB" id="A0A6B3N8V2"/>
<keyword evidence="1" id="KW-0472">Membrane</keyword>
<dbReference type="Pfam" id="PF14015">
    <property type="entry name" value="DUF4231"/>
    <property type="match status" value="1"/>
</dbReference>
<feature type="transmembrane region" description="Helical" evidence="1">
    <location>
        <begin position="39"/>
        <end position="63"/>
    </location>
</feature>
<keyword evidence="1" id="KW-0812">Transmembrane</keyword>
<dbReference type="Pfam" id="PF18181">
    <property type="entry name" value="SLATT_1"/>
    <property type="match status" value="1"/>
</dbReference>
<protein>
    <submittedName>
        <fullName evidence="3">DUF4231 domain-containing protein</fullName>
    </submittedName>
</protein>
<reference evidence="3" key="1">
    <citation type="submission" date="2019-11" db="EMBL/GenBank/DDBJ databases">
        <title>Genomic insights into an expanded diversity of filamentous marine cyanobacteria reveals the extraordinary biosynthetic potential of Moorea and Okeania.</title>
        <authorList>
            <person name="Ferreira Leao T."/>
            <person name="Wang M."/>
            <person name="Moss N."/>
            <person name="Da Silva R."/>
            <person name="Sanders J."/>
            <person name="Nurk S."/>
            <person name="Gurevich A."/>
            <person name="Humphrey G."/>
            <person name="Reher R."/>
            <person name="Zhu Q."/>
            <person name="Belda-Ferre P."/>
            <person name="Glukhov E."/>
            <person name="Rex R."/>
            <person name="Dorrestein P.C."/>
            <person name="Knight R."/>
            <person name="Pevzner P."/>
            <person name="Gerwick W.H."/>
            <person name="Gerwick L."/>
        </authorList>
    </citation>
    <scope>NUCLEOTIDE SEQUENCE</scope>
    <source>
        <strain evidence="3">SIO1C4</strain>
    </source>
</reference>
<feature type="transmembrane region" description="Helical" evidence="1">
    <location>
        <begin position="75"/>
        <end position="97"/>
    </location>
</feature>
<feature type="transmembrane region" description="Helical" evidence="1">
    <location>
        <begin position="224"/>
        <end position="242"/>
    </location>
</feature>
<feature type="transmembrane region" description="Helical" evidence="1">
    <location>
        <begin position="248"/>
        <end position="266"/>
    </location>
</feature>
<organism evidence="3">
    <name type="scientific">Symploca sp. SIO1C4</name>
    <dbReference type="NCBI Taxonomy" id="2607765"/>
    <lineage>
        <taxon>Bacteria</taxon>
        <taxon>Bacillati</taxon>
        <taxon>Cyanobacteriota</taxon>
        <taxon>Cyanophyceae</taxon>
        <taxon>Coleofasciculales</taxon>
        <taxon>Coleofasciculaceae</taxon>
        <taxon>Symploca</taxon>
    </lineage>
</organism>
<dbReference type="EMBL" id="JAAHFQ010000147">
    <property type="protein sequence ID" value="NER27903.1"/>
    <property type="molecule type" value="Genomic_DNA"/>
</dbReference>
<evidence type="ECO:0000313" key="3">
    <source>
        <dbReference type="EMBL" id="NER27903.1"/>
    </source>
</evidence>
<dbReference type="InterPro" id="IPR040884">
    <property type="entry name" value="SLATT_1"/>
</dbReference>
<comment type="caution">
    <text evidence="3">The sequence shown here is derived from an EMBL/GenBank/DDBJ whole genome shotgun (WGS) entry which is preliminary data.</text>
</comment>
<dbReference type="InterPro" id="IPR025325">
    <property type="entry name" value="DUF4231"/>
</dbReference>
<evidence type="ECO:0000256" key="1">
    <source>
        <dbReference type="SAM" id="Phobius"/>
    </source>
</evidence>
<dbReference type="NCBIfam" id="NF033634">
    <property type="entry name" value="SLATT_1"/>
    <property type="match status" value="1"/>
</dbReference>
<accession>A0A6B3N8V2</accession>
<evidence type="ECO:0000259" key="2">
    <source>
        <dbReference type="Pfam" id="PF18181"/>
    </source>
</evidence>